<protein>
    <submittedName>
        <fullName evidence="1">Uncharacterized conserved protein YeaO, DUF488 family</fullName>
    </submittedName>
</protein>
<keyword evidence="2" id="KW-1185">Reference proteome</keyword>
<name>A0A1H3ZNE1_9FLAO</name>
<organism evidence="1 2">
    <name type="scientific">Psychroflexus halocasei</name>
    <dbReference type="NCBI Taxonomy" id="908615"/>
    <lineage>
        <taxon>Bacteria</taxon>
        <taxon>Pseudomonadati</taxon>
        <taxon>Bacteroidota</taxon>
        <taxon>Flavobacteriia</taxon>
        <taxon>Flavobacteriales</taxon>
        <taxon>Flavobacteriaceae</taxon>
        <taxon>Psychroflexus</taxon>
    </lineage>
</organism>
<evidence type="ECO:0000313" key="1">
    <source>
        <dbReference type="EMBL" id="SEA25175.1"/>
    </source>
</evidence>
<reference evidence="1 2" key="1">
    <citation type="submission" date="2016-10" db="EMBL/GenBank/DDBJ databases">
        <authorList>
            <person name="de Groot N.N."/>
        </authorList>
    </citation>
    <scope>NUCLEOTIDE SEQUENCE [LARGE SCALE GENOMIC DNA]</scope>
    <source>
        <strain evidence="1 2">DSM 23581</strain>
    </source>
</reference>
<dbReference type="RefSeq" id="WP_093241703.1">
    <property type="nucleotide sequence ID" value="NZ_FNQF01000004.1"/>
</dbReference>
<gene>
    <name evidence="1" type="ORF">SAMN05421540_104143</name>
</gene>
<evidence type="ECO:0000313" key="2">
    <source>
        <dbReference type="Proteomes" id="UP000198820"/>
    </source>
</evidence>
<dbReference type="Pfam" id="PF22752">
    <property type="entry name" value="DUF488-N3i"/>
    <property type="match status" value="1"/>
</dbReference>
<dbReference type="PANTHER" id="PTHR36849">
    <property type="entry name" value="CYTOPLASMIC PROTEIN-RELATED"/>
    <property type="match status" value="1"/>
</dbReference>
<accession>A0A1H3ZNE1</accession>
<dbReference type="EMBL" id="FNQF01000004">
    <property type="protein sequence ID" value="SEA25175.1"/>
    <property type="molecule type" value="Genomic_DNA"/>
</dbReference>
<dbReference type="AlphaFoldDB" id="A0A1H3ZNE1"/>
<dbReference type="InterPro" id="IPR052552">
    <property type="entry name" value="YeaO-like"/>
</dbReference>
<proteinExistence type="predicted"/>
<dbReference type="PANTHER" id="PTHR36849:SF1">
    <property type="entry name" value="CYTOPLASMIC PROTEIN"/>
    <property type="match status" value="1"/>
</dbReference>
<sequence length="116" mass="13977">MKRIILKRVYDDASQNDGYRMLIDRVWPRGVSKEDANLDEWNKEIAPSTDLRKWFDHDDEKFDEFKVKYKKELKENSEDVKRINKIRKDHQLCLLFGAKNEESNQAVVLKEYLENN</sequence>
<dbReference type="STRING" id="908615.SAMN05421540_104143"/>
<dbReference type="Proteomes" id="UP000198820">
    <property type="component" value="Unassembled WGS sequence"/>
</dbReference>